<gene>
    <name evidence="2" type="ORF">B0I33_105474</name>
</gene>
<protein>
    <submittedName>
        <fullName evidence="2">Uncharacterized protein</fullName>
    </submittedName>
</protein>
<dbReference type="RefSeq" id="WP_106179353.1">
    <property type="nucleotide sequence ID" value="NZ_PVNH01000005.1"/>
</dbReference>
<dbReference type="AlphaFoldDB" id="A0A2T0LVL4"/>
<reference evidence="2 3" key="1">
    <citation type="submission" date="2018-03" db="EMBL/GenBank/DDBJ databases">
        <title>Genomic Encyclopedia of Type Strains, Phase III (KMG-III): the genomes of soil and plant-associated and newly described type strains.</title>
        <authorList>
            <person name="Whitman W."/>
        </authorList>
    </citation>
    <scope>NUCLEOTIDE SEQUENCE [LARGE SCALE GENOMIC DNA]</scope>
    <source>
        <strain evidence="2 3">CGMCC 4.7125</strain>
    </source>
</reference>
<feature type="compositionally biased region" description="Basic residues" evidence="1">
    <location>
        <begin position="1"/>
        <end position="12"/>
    </location>
</feature>
<dbReference type="Proteomes" id="UP000238362">
    <property type="component" value="Unassembled WGS sequence"/>
</dbReference>
<evidence type="ECO:0000313" key="3">
    <source>
        <dbReference type="Proteomes" id="UP000238362"/>
    </source>
</evidence>
<feature type="region of interest" description="Disordered" evidence="1">
    <location>
        <begin position="1"/>
        <end position="23"/>
    </location>
</feature>
<organism evidence="2 3">
    <name type="scientific">Prauserella shujinwangii</name>
    <dbReference type="NCBI Taxonomy" id="1453103"/>
    <lineage>
        <taxon>Bacteria</taxon>
        <taxon>Bacillati</taxon>
        <taxon>Actinomycetota</taxon>
        <taxon>Actinomycetes</taxon>
        <taxon>Pseudonocardiales</taxon>
        <taxon>Pseudonocardiaceae</taxon>
        <taxon>Prauserella</taxon>
    </lineage>
</organism>
<dbReference type="EMBL" id="PVNH01000005">
    <property type="protein sequence ID" value="PRX47890.1"/>
    <property type="molecule type" value="Genomic_DNA"/>
</dbReference>
<sequence length="518" mass="56141">MSPQSRSRKKKTATGAAEPQGPSGFCKEILRDIAALGSEPDPLEVEVLVSGVLGELWDLSEGDEITEDLLAYAGKKVGPASGLFLAAVAELASSFALRDKAAAALRGLVARGLPDPGQATALGAVTPGECWSAGDVYGDRSTVLCTFGYGDQQHGVLAMVDHTLPGGVVPDVSVVLNPGELADEMRRQAAEYPGSVVFEPVEPATARGLVENGILTQDSLTEPEVTDDFVRFRAVALARCRTLPEPAAEPERAEVLPDGEAVADEFLRAADDVPDTPETRQYVRQLVDFGVRCEPHRPLRVSPEKLATFVEDWLVGEGEPEETTPEGDRELCSVLLAWARWRGAAQGLPDVAVTELVETVEDCFDGSPALYSYLEDVPEDLGEEEVQEILDRRMFAVPTTFTEVGDEDVALDPHDPEQLRLLVVGEHPEYHDVLDDEGPDGAEIREFLGLKATVVEQLWQGEPASVWDAARRLRDRGVDRDEVLAELTRTLAAQLRPTPDDELSYDPGDYEKALAALR</sequence>
<comment type="caution">
    <text evidence="2">The sequence shown here is derived from an EMBL/GenBank/DDBJ whole genome shotgun (WGS) entry which is preliminary data.</text>
</comment>
<dbReference type="OrthoDB" id="5170563at2"/>
<accession>A0A2T0LVL4</accession>
<evidence type="ECO:0000256" key="1">
    <source>
        <dbReference type="SAM" id="MobiDB-lite"/>
    </source>
</evidence>
<evidence type="ECO:0000313" key="2">
    <source>
        <dbReference type="EMBL" id="PRX47890.1"/>
    </source>
</evidence>
<name>A0A2T0LVL4_9PSEU</name>
<keyword evidence="3" id="KW-1185">Reference proteome</keyword>
<proteinExistence type="predicted"/>